<evidence type="ECO:0000256" key="3">
    <source>
        <dbReference type="ARBA" id="ARBA00022732"/>
    </source>
</evidence>
<feature type="domain" description="Tail sheath protein C-terminal" evidence="9">
    <location>
        <begin position="614"/>
        <end position="714"/>
    </location>
</feature>
<dbReference type="PANTHER" id="PTHR35861:SF1">
    <property type="entry name" value="PHAGE TAIL SHEATH PROTEIN"/>
    <property type="match status" value="1"/>
</dbReference>
<dbReference type="PANTHER" id="PTHR35861">
    <property type="match status" value="1"/>
</dbReference>
<keyword evidence="6" id="KW-1171">Viral genome ejection through host cell envelope</keyword>
<sequence length="722" mass="76162">MAESIISPGVYTRENDTSYITPAPIQAGAAFVGPTVKGPKNQPLIVTSYSDYVRKFGETFLSGSNRQYEFLTSVAVKNYFQNGGQTALITRIVSGTYSPALSTQVASGKTEVPGTYATASMSSLAAVDTGSYSTVTVSDTAGNFYYFTAYTGNGDFNYYNAAGNYGYFSPNAGVAPYTLGQWTASLASLINSQATETGITLVTGGANLAISSSAAGISQNGTKIYTATYSGQTTGFGAAKATLGGGTAGTTTTTFVLKTLGEGTLYNNSTAVGDAGAQNSDGSLISGSSDNVRWEVTNINNALGTFTLTVRDGLDSANNKTILETFNVNLDPFSDNYIEKVIGNQYTTVATDGSTSYNTQVGEYPNASNYIRVSAVNYTTPNYLGTDGVTVGNDETTSYSASLPIASSGSFYGGLGTVKAGAKFFGDITNTSTDAQGVVAANYTTALSLLSNKDEYQFNIVSAPGLLYKNSLFTSTVNSFISLAESRGDCIAVVDLVGLNEPAVTNVTAQAATLNSSYAATYWPWLQIKSATGRNEWTPAGTVIPGVYAFTDASSAPWFAPAGLVRGGIGGVIQAERKLTKGNRDTLYSAKVNPIATFPGSGISVFGQKTLQTKASALDRVNVRRLLIELKKFIGDQARNLVFEQNTISTRNKFLATVNPYLESVVQRQGLYAYRVVMDDTNNTADVVDRNQLVGQIFIQPAKTIEFVVLDFTIEPTGATFG</sequence>
<evidence type="ECO:0000259" key="9">
    <source>
        <dbReference type="Pfam" id="PF17482"/>
    </source>
</evidence>
<keyword evidence="7" id="KW-1160">Virus entry into host cell</keyword>
<dbReference type="GO" id="GO:0099000">
    <property type="term" value="P:symbiont genome ejection through host cell envelope, contractile tail mechanism"/>
    <property type="evidence" value="ECO:0007669"/>
    <property type="project" value="UniProtKB-KW"/>
</dbReference>
<name>A0A6J5KV31_9CAUD</name>
<protein>
    <submittedName>
        <fullName evidence="10">Tail sheath protein</fullName>
    </submittedName>
</protein>
<keyword evidence="5" id="KW-0946">Virion</keyword>
<comment type="similarity">
    <text evidence="1">Belongs to the myoviridae tail sheath protein family.</text>
</comment>
<evidence type="ECO:0000256" key="2">
    <source>
        <dbReference type="ARBA" id="ARBA00022595"/>
    </source>
</evidence>
<evidence type="ECO:0000256" key="1">
    <source>
        <dbReference type="ARBA" id="ARBA00008005"/>
    </source>
</evidence>
<keyword evidence="3" id="KW-1227">Viral tail protein</keyword>
<gene>
    <name evidence="10" type="ORF">UFOVP54_29</name>
</gene>
<evidence type="ECO:0000256" key="4">
    <source>
        <dbReference type="ARBA" id="ARBA00022766"/>
    </source>
</evidence>
<dbReference type="InterPro" id="IPR035089">
    <property type="entry name" value="Phage_sheath_subtilisin"/>
</dbReference>
<dbReference type="Pfam" id="PF04984">
    <property type="entry name" value="Phage_sheath_1"/>
    <property type="match status" value="1"/>
</dbReference>
<evidence type="ECO:0000256" key="5">
    <source>
        <dbReference type="ARBA" id="ARBA00023003"/>
    </source>
</evidence>
<evidence type="ECO:0000256" key="7">
    <source>
        <dbReference type="ARBA" id="ARBA00023296"/>
    </source>
</evidence>
<evidence type="ECO:0000256" key="6">
    <source>
        <dbReference type="ARBA" id="ARBA00023009"/>
    </source>
</evidence>
<dbReference type="InterPro" id="IPR052042">
    <property type="entry name" value="Tail_sheath_structural"/>
</dbReference>
<dbReference type="EMBL" id="LR796188">
    <property type="protein sequence ID" value="CAB4124793.1"/>
    <property type="molecule type" value="Genomic_DNA"/>
</dbReference>
<keyword evidence="5" id="KW-1229">Viral tail sheath protein</keyword>
<keyword evidence="4" id="KW-1242">Viral contractile tail ejection system</keyword>
<evidence type="ECO:0000259" key="8">
    <source>
        <dbReference type="Pfam" id="PF04984"/>
    </source>
</evidence>
<organism evidence="10">
    <name type="scientific">uncultured Caudovirales phage</name>
    <dbReference type="NCBI Taxonomy" id="2100421"/>
    <lineage>
        <taxon>Viruses</taxon>
        <taxon>Duplodnaviria</taxon>
        <taxon>Heunggongvirae</taxon>
        <taxon>Uroviricota</taxon>
        <taxon>Caudoviricetes</taxon>
        <taxon>Peduoviridae</taxon>
        <taxon>Maltschvirus</taxon>
        <taxon>Maltschvirus maltsch</taxon>
    </lineage>
</organism>
<reference evidence="10" key="1">
    <citation type="submission" date="2020-04" db="EMBL/GenBank/DDBJ databases">
        <authorList>
            <person name="Chiriac C."/>
            <person name="Salcher M."/>
            <person name="Ghai R."/>
            <person name="Kavagutti S V."/>
        </authorList>
    </citation>
    <scope>NUCLEOTIDE SEQUENCE</scope>
</reference>
<evidence type="ECO:0000313" key="10">
    <source>
        <dbReference type="EMBL" id="CAB4124793.1"/>
    </source>
</evidence>
<dbReference type="GO" id="GO:0098027">
    <property type="term" value="C:virus tail, sheath"/>
    <property type="evidence" value="ECO:0007669"/>
    <property type="project" value="UniProtKB-KW"/>
</dbReference>
<accession>A0A6J5KV31</accession>
<dbReference type="Gene3D" id="3.40.50.11780">
    <property type="match status" value="2"/>
</dbReference>
<proteinExistence type="inferred from homology"/>
<keyword evidence="2" id="KW-1162">Viral penetration into host cytoplasm</keyword>
<dbReference type="Pfam" id="PF17482">
    <property type="entry name" value="Phage_sheath_1C"/>
    <property type="match status" value="1"/>
</dbReference>
<feature type="domain" description="Tail sheath protein subtilisin-like" evidence="8">
    <location>
        <begin position="437"/>
        <end position="610"/>
    </location>
</feature>
<dbReference type="InterPro" id="IPR020287">
    <property type="entry name" value="Tail_sheath_C"/>
</dbReference>